<dbReference type="Proteomes" id="UP000694001">
    <property type="component" value="Chromosome"/>
</dbReference>
<accession>A0A975YK38</accession>
<keyword evidence="2" id="KW-1185">Reference proteome</keyword>
<name>A0A975YK38_9PROT</name>
<evidence type="ECO:0000313" key="2">
    <source>
        <dbReference type="Proteomes" id="UP000694001"/>
    </source>
</evidence>
<dbReference type="Pfam" id="PF06258">
    <property type="entry name" value="Mito_fiss_Elm1"/>
    <property type="match status" value="1"/>
</dbReference>
<gene>
    <name evidence="1" type="ORF">KO353_03480</name>
</gene>
<dbReference type="AlphaFoldDB" id="A0A975YK38"/>
<dbReference type="InterPro" id="IPR009367">
    <property type="entry name" value="Elm1-like"/>
</dbReference>
<reference evidence="1" key="1">
    <citation type="submission" date="2021-06" db="EMBL/GenBank/DDBJ databases">
        <title>Elioraea tepida, sp. nov., a moderately thermophilic aerobic anoxygenic phototrophic bacterium isolated from an alkaline siliceous hot spring mat community in Yellowstone National Park, WY, USA.</title>
        <authorList>
            <person name="Saini M.K."/>
            <person name="Yoshida S."/>
            <person name="Sebastian A."/>
            <person name="Hirose S."/>
            <person name="Hara E."/>
            <person name="Tamaki H."/>
            <person name="Soulier N.T."/>
            <person name="Albert I."/>
            <person name="Hanada S."/>
            <person name="Bryant D.A."/>
            <person name="Tank M."/>
        </authorList>
    </citation>
    <scope>NUCLEOTIDE SEQUENCE</scope>
    <source>
        <strain evidence="1">MS-P2</strain>
    </source>
</reference>
<protein>
    <submittedName>
        <fullName evidence="1">Mitochondrial fission ELM1 family protein</fullName>
    </submittedName>
</protein>
<dbReference type="KEGG" id="elio:KO353_03480"/>
<proteinExistence type="predicted"/>
<sequence length="329" mass="34331">MTGGTTEEPSPAAPRVWVLADPRAGTAAQALGIAERLGVPVAVKPLRWTVLARLPNLLPWGSLTGLAPEARALLSPPWPRLVISAGRRAAPVALWLGRRSGARLVHVMRPGVAGGRFDLLVIPWHDRPADSPNVLAVIGAPHRVTAAKLADAAAAWEPRLAHLPRPRVALLVGGPVRAEGLSPLLARDLATRVAALAVAAGGSVLATTSRRTGREAEEALAEGLGAVPHLLHRFGSEGENPYLGFLGLADAIVVTGDSVSMLSEACATEAPVFFWSPPGLAGPRHARFHASLVAAGLAAPLGERLEGEERERLDEAGRVAAEIRARGLL</sequence>
<dbReference type="PANTHER" id="PTHR33986">
    <property type="entry name" value="OS02G0535700 PROTEIN"/>
    <property type="match status" value="1"/>
</dbReference>
<evidence type="ECO:0000313" key="1">
    <source>
        <dbReference type="EMBL" id="QXM25316.1"/>
    </source>
</evidence>
<dbReference type="PANTHER" id="PTHR33986:SF15">
    <property type="entry name" value="MITOCHONDRIAL FISSION PROTEIN ELM1"/>
    <property type="match status" value="1"/>
</dbReference>
<organism evidence="1 2">
    <name type="scientific">Elioraea tepida</name>
    <dbReference type="NCBI Taxonomy" id="2843330"/>
    <lineage>
        <taxon>Bacteria</taxon>
        <taxon>Pseudomonadati</taxon>
        <taxon>Pseudomonadota</taxon>
        <taxon>Alphaproteobacteria</taxon>
        <taxon>Acetobacterales</taxon>
        <taxon>Elioraeaceae</taxon>
        <taxon>Elioraea</taxon>
    </lineage>
</organism>
<dbReference type="EMBL" id="CP076448">
    <property type="protein sequence ID" value="QXM25316.1"/>
    <property type="molecule type" value="Genomic_DNA"/>
</dbReference>
<dbReference type="RefSeq" id="WP_218286372.1">
    <property type="nucleotide sequence ID" value="NZ_CP076448.1"/>
</dbReference>